<dbReference type="PANTHER" id="PTHR34454:SF2">
    <property type="entry name" value="PROTEIN TUNICAMYCIN INDUCED 1"/>
    <property type="match status" value="1"/>
</dbReference>
<reference evidence="4" key="1">
    <citation type="journal article" date="2016" name="Nature">
        <title>The genome of the seagrass Zostera marina reveals angiosperm adaptation to the sea.</title>
        <authorList>
            <person name="Olsen J.L."/>
            <person name="Rouze P."/>
            <person name="Verhelst B."/>
            <person name="Lin Y.-C."/>
            <person name="Bayer T."/>
            <person name="Collen J."/>
            <person name="Dattolo E."/>
            <person name="De Paoli E."/>
            <person name="Dittami S."/>
            <person name="Maumus F."/>
            <person name="Michel G."/>
            <person name="Kersting A."/>
            <person name="Lauritano C."/>
            <person name="Lohaus R."/>
            <person name="Toepel M."/>
            <person name="Tonon T."/>
            <person name="Vanneste K."/>
            <person name="Amirebrahimi M."/>
            <person name="Brakel J."/>
            <person name="Bostroem C."/>
            <person name="Chovatia M."/>
            <person name="Grimwood J."/>
            <person name="Jenkins J.W."/>
            <person name="Jueterbock A."/>
            <person name="Mraz A."/>
            <person name="Stam W.T."/>
            <person name="Tice H."/>
            <person name="Bornberg-Bauer E."/>
            <person name="Green P.J."/>
            <person name="Pearson G.A."/>
            <person name="Procaccini G."/>
            <person name="Duarte C.M."/>
            <person name="Schmutz J."/>
            <person name="Reusch T.B.H."/>
            <person name="Van de Peer Y."/>
        </authorList>
    </citation>
    <scope>NUCLEOTIDE SEQUENCE [LARGE SCALE GENOMIC DNA]</scope>
    <source>
        <strain evidence="4">cv. Finnish</strain>
    </source>
</reference>
<comment type="caution">
    <text evidence="3">The sequence shown here is derived from an EMBL/GenBank/DDBJ whole genome shotgun (WGS) entry which is preliminary data.</text>
</comment>
<accession>A0A0K9NIY2</accession>
<evidence type="ECO:0000256" key="2">
    <source>
        <dbReference type="SAM" id="SignalP"/>
    </source>
</evidence>
<feature type="compositionally biased region" description="Low complexity" evidence="1">
    <location>
        <begin position="228"/>
        <end position="245"/>
    </location>
</feature>
<protein>
    <submittedName>
        <fullName evidence="3">Uncharacterized protein</fullName>
    </submittedName>
</protein>
<dbReference type="Proteomes" id="UP000036987">
    <property type="component" value="Unassembled WGS sequence"/>
</dbReference>
<keyword evidence="4" id="KW-1185">Reference proteome</keyword>
<feature type="region of interest" description="Disordered" evidence="1">
    <location>
        <begin position="210"/>
        <end position="245"/>
    </location>
</feature>
<dbReference type="PANTHER" id="PTHR34454">
    <property type="entry name" value="TUNICAMYCIN INDUCED PROTEIN"/>
    <property type="match status" value="1"/>
</dbReference>
<feature type="chain" id="PRO_5005527139" evidence="2">
    <location>
        <begin position="25"/>
        <end position="424"/>
    </location>
</feature>
<evidence type="ECO:0000313" key="4">
    <source>
        <dbReference type="Proteomes" id="UP000036987"/>
    </source>
</evidence>
<feature type="signal peptide" evidence="2">
    <location>
        <begin position="1"/>
        <end position="24"/>
    </location>
</feature>
<evidence type="ECO:0000256" key="1">
    <source>
        <dbReference type="SAM" id="MobiDB-lite"/>
    </source>
</evidence>
<evidence type="ECO:0000313" key="3">
    <source>
        <dbReference type="EMBL" id="KMZ56709.1"/>
    </source>
</evidence>
<dbReference type="OrthoDB" id="513870at2759"/>
<dbReference type="InterPro" id="IPR053283">
    <property type="entry name" value="TUNICAMYCIN_INDUCED_1"/>
</dbReference>
<keyword evidence="2" id="KW-0732">Signal</keyword>
<gene>
    <name evidence="3" type="ORF">ZOSMA_92G00740</name>
</gene>
<dbReference type="AlphaFoldDB" id="A0A0K9NIY2"/>
<organism evidence="3 4">
    <name type="scientific">Zostera marina</name>
    <name type="common">Eelgrass</name>
    <dbReference type="NCBI Taxonomy" id="29655"/>
    <lineage>
        <taxon>Eukaryota</taxon>
        <taxon>Viridiplantae</taxon>
        <taxon>Streptophyta</taxon>
        <taxon>Embryophyta</taxon>
        <taxon>Tracheophyta</taxon>
        <taxon>Spermatophyta</taxon>
        <taxon>Magnoliopsida</taxon>
        <taxon>Liliopsida</taxon>
        <taxon>Zosteraceae</taxon>
        <taxon>Zostera</taxon>
    </lineage>
</organism>
<sequence length="424" mass="46999">MEFRRNFLAVALIFWFFFFSPIASDPLSFSEAISGLKETVAQALKTGVGEEWEITRFDPRDASVIQSLVYEFHIQIGKTVFPIRLLEDLNNSSNIFWDDEDNELAPESGILDIIHKSRRVSPVLSPFQLAGPLELWIQDGDNLRLALPNDVDAGVLRKVVLADGATVTVKGARSVSLKHPIEFQLPVNHTHPYRFISLSALSEAIRQDSRTVSSNKHHPLVSLRIEGPTSITTSSSSSPSSSSNNARLKLKLKRLAPGLVELSSLALATSGFEKSEDDTPEKKTSWWPFASINASDPNLMGIEALLGSMLGKKAGKVGSFQVVKAEVSAKTYVKQRFRMVKRLTNEDIDLMGLPEWKTKPVNVQGYFEVVGRVEDNGEVIAEKIVQVEEPFQQETSFHPNLLTGNVSSIHDDGIINPPQSFFTL</sequence>
<dbReference type="EMBL" id="LFYR01002147">
    <property type="protein sequence ID" value="KMZ56709.1"/>
    <property type="molecule type" value="Genomic_DNA"/>
</dbReference>
<name>A0A0K9NIY2_ZOSMR</name>
<proteinExistence type="predicted"/>
<dbReference type="OMA" id="RFTTLWP"/>